<protein>
    <submittedName>
        <fullName evidence="5">Fibronectin type III domain protein</fullName>
    </submittedName>
</protein>
<keyword evidence="2" id="KW-0624">Polysaccharide degradation</keyword>
<dbReference type="SMART" id="SM00060">
    <property type="entry name" value="FN3"/>
    <property type="match status" value="1"/>
</dbReference>
<evidence type="ECO:0000256" key="3">
    <source>
        <dbReference type="SAM" id="SignalP"/>
    </source>
</evidence>
<proteinExistence type="predicted"/>
<evidence type="ECO:0000259" key="4">
    <source>
        <dbReference type="PROSITE" id="PS50853"/>
    </source>
</evidence>
<evidence type="ECO:0000256" key="2">
    <source>
        <dbReference type="ARBA" id="ARBA00023326"/>
    </source>
</evidence>
<accession>A0A2T0SZY1</accession>
<dbReference type="SUPFAM" id="SSF49265">
    <property type="entry name" value="Fibronectin type III"/>
    <property type="match status" value="1"/>
</dbReference>
<dbReference type="Proteomes" id="UP000239494">
    <property type="component" value="Unassembled WGS sequence"/>
</dbReference>
<dbReference type="PROSITE" id="PS50853">
    <property type="entry name" value="FN3"/>
    <property type="match status" value="1"/>
</dbReference>
<feature type="domain" description="Fibronectin type-III" evidence="4">
    <location>
        <begin position="192"/>
        <end position="277"/>
    </location>
</feature>
<feature type="chain" id="PRO_5015560072" evidence="3">
    <location>
        <begin position="28"/>
        <end position="277"/>
    </location>
</feature>
<dbReference type="OrthoDB" id="3676986at2"/>
<evidence type="ECO:0000256" key="1">
    <source>
        <dbReference type="ARBA" id="ARBA00023295"/>
    </source>
</evidence>
<dbReference type="AlphaFoldDB" id="A0A2T0SZY1"/>
<dbReference type="GO" id="GO:0016798">
    <property type="term" value="F:hydrolase activity, acting on glycosyl bonds"/>
    <property type="evidence" value="ECO:0007669"/>
    <property type="project" value="UniProtKB-KW"/>
</dbReference>
<keyword evidence="6" id="KW-1185">Reference proteome</keyword>
<reference evidence="5 6" key="1">
    <citation type="submission" date="2018-03" db="EMBL/GenBank/DDBJ databases">
        <title>Genomic Encyclopedia of Archaeal and Bacterial Type Strains, Phase II (KMG-II): from individual species to whole genera.</title>
        <authorList>
            <person name="Goeker M."/>
        </authorList>
    </citation>
    <scope>NUCLEOTIDE SEQUENCE [LARGE SCALE GENOMIC DNA]</scope>
    <source>
        <strain evidence="5 6">DSM 44720</strain>
    </source>
</reference>
<gene>
    <name evidence="5" type="ORF">CLV43_108344</name>
</gene>
<dbReference type="InterPro" id="IPR036116">
    <property type="entry name" value="FN3_sf"/>
</dbReference>
<keyword evidence="2" id="KW-0119">Carbohydrate metabolism</keyword>
<comment type="caution">
    <text evidence="5">The sequence shown here is derived from an EMBL/GenBank/DDBJ whole genome shotgun (WGS) entry which is preliminary data.</text>
</comment>
<dbReference type="EMBL" id="PVTF01000008">
    <property type="protein sequence ID" value="PRY38944.1"/>
    <property type="molecule type" value="Genomic_DNA"/>
</dbReference>
<dbReference type="InterPro" id="IPR003961">
    <property type="entry name" value="FN3_dom"/>
</dbReference>
<dbReference type="GO" id="GO:0000272">
    <property type="term" value="P:polysaccharide catabolic process"/>
    <property type="evidence" value="ECO:0007669"/>
    <property type="project" value="UniProtKB-KW"/>
</dbReference>
<evidence type="ECO:0000313" key="5">
    <source>
        <dbReference type="EMBL" id="PRY38944.1"/>
    </source>
</evidence>
<keyword evidence="1" id="KW-0326">Glycosidase</keyword>
<dbReference type="InterPro" id="IPR013783">
    <property type="entry name" value="Ig-like_fold"/>
</dbReference>
<organism evidence="5 6">
    <name type="scientific">Umezawaea tangerina</name>
    <dbReference type="NCBI Taxonomy" id="84725"/>
    <lineage>
        <taxon>Bacteria</taxon>
        <taxon>Bacillati</taxon>
        <taxon>Actinomycetota</taxon>
        <taxon>Actinomycetes</taxon>
        <taxon>Pseudonocardiales</taxon>
        <taxon>Pseudonocardiaceae</taxon>
        <taxon>Umezawaea</taxon>
    </lineage>
</organism>
<name>A0A2T0SZY1_9PSEU</name>
<sequence>MMVPARPAVVVAVALALSGVVTGTAAAAGVDVVSSYTCVTSTGRSVPVGVHFGGGLPDDVGTNGVSYSQYSYVDLDLDIASLVSGRVDGDSTAVVQASAVGPTTKQVQGTLKFAATQDTPWLHAAGGLAPLYLDPAGTYQIRLGAVSMSLRPKASDGSPLPQVDARCTPNTGDSVLLGSIQSFGLNADRPLRPTALTVTAATATTATLTWQANRWWYPTAYYQVYLNDTVVATPVDKQVTLTGLVPDGQYRVKVVTRDTTGSASLKSEGLVFNTAPA</sequence>
<keyword evidence="3" id="KW-0732">Signal</keyword>
<dbReference type="Pfam" id="PF00041">
    <property type="entry name" value="fn3"/>
    <property type="match status" value="1"/>
</dbReference>
<dbReference type="Gene3D" id="2.60.40.10">
    <property type="entry name" value="Immunoglobulins"/>
    <property type="match status" value="1"/>
</dbReference>
<keyword evidence="1" id="KW-0378">Hydrolase</keyword>
<evidence type="ECO:0000313" key="6">
    <source>
        <dbReference type="Proteomes" id="UP000239494"/>
    </source>
</evidence>
<feature type="signal peptide" evidence="3">
    <location>
        <begin position="1"/>
        <end position="27"/>
    </location>
</feature>